<reference evidence="1 2" key="1">
    <citation type="submission" date="2019-03" db="EMBL/GenBank/DDBJ databases">
        <title>Genomic Encyclopedia of Type Strains, Phase IV (KMG-IV): sequencing the most valuable type-strain genomes for metagenomic binning, comparative biology and taxonomic classification.</title>
        <authorList>
            <person name="Goeker M."/>
        </authorList>
    </citation>
    <scope>NUCLEOTIDE SEQUENCE [LARGE SCALE GENOMIC DNA]</scope>
    <source>
        <strain evidence="1 2">DSM 18577</strain>
    </source>
</reference>
<sequence>MKVKLTIIESKCRAHHHKTGEEYIVEDLCPPICHELWQCIYPCVYTLLNGGNLDYGNKKAKQFCFKCPDQGRVTIHGELIEE</sequence>
<dbReference type="EMBL" id="SMGD01000017">
    <property type="protein sequence ID" value="TCK46695.1"/>
    <property type="molecule type" value="Genomic_DNA"/>
</dbReference>
<dbReference type="Proteomes" id="UP000295565">
    <property type="component" value="Unassembled WGS sequence"/>
</dbReference>
<accession>A0A4R1J809</accession>
<organism evidence="1 2">
    <name type="scientific">Celerinatantimonas diazotrophica</name>
    <dbReference type="NCBI Taxonomy" id="412034"/>
    <lineage>
        <taxon>Bacteria</taxon>
        <taxon>Pseudomonadati</taxon>
        <taxon>Pseudomonadota</taxon>
        <taxon>Gammaproteobacteria</taxon>
        <taxon>Celerinatantimonadaceae</taxon>
        <taxon>Celerinatantimonas</taxon>
    </lineage>
</organism>
<proteinExistence type="predicted"/>
<dbReference type="RefSeq" id="WP_131914027.1">
    <property type="nucleotide sequence ID" value="NZ_OU594967.1"/>
</dbReference>
<dbReference type="AlphaFoldDB" id="A0A4R1J809"/>
<comment type="caution">
    <text evidence="1">The sequence shown here is derived from an EMBL/GenBank/DDBJ whole genome shotgun (WGS) entry which is preliminary data.</text>
</comment>
<dbReference type="OrthoDB" id="1711134at2"/>
<dbReference type="InterPro" id="IPR023811">
    <property type="entry name" value="CHP04076"/>
</dbReference>
<evidence type="ECO:0000313" key="1">
    <source>
        <dbReference type="EMBL" id="TCK46695.1"/>
    </source>
</evidence>
<gene>
    <name evidence="1" type="ORF">EV690_3281</name>
</gene>
<evidence type="ECO:0000313" key="2">
    <source>
        <dbReference type="Proteomes" id="UP000295565"/>
    </source>
</evidence>
<dbReference type="NCBIfam" id="TIGR04076">
    <property type="entry name" value="TIGR04076 family protein"/>
    <property type="match status" value="1"/>
</dbReference>
<name>A0A4R1J809_9GAMM</name>
<protein>
    <submittedName>
        <fullName evidence="1">Putative repeat protein (TIGR04076 family)</fullName>
    </submittedName>
</protein>
<keyword evidence="2" id="KW-1185">Reference proteome</keyword>